<keyword evidence="2" id="KW-1185">Reference proteome</keyword>
<dbReference type="KEGG" id="dma:DMR_07070"/>
<dbReference type="RefSeq" id="WP_012750273.1">
    <property type="nucleotide sequence ID" value="NC_012796.1"/>
</dbReference>
<dbReference type="HOGENOM" id="CLU_2787082_0_0_7"/>
<dbReference type="EMBL" id="AP010904">
    <property type="protein sequence ID" value="BAH74198.1"/>
    <property type="molecule type" value="Genomic_DNA"/>
</dbReference>
<organism evidence="1 2">
    <name type="scientific">Solidesulfovibrio magneticus (strain ATCC 700980 / DSM 13731 / RS-1)</name>
    <name type="common">Desulfovibrio magneticus</name>
    <dbReference type="NCBI Taxonomy" id="573370"/>
    <lineage>
        <taxon>Bacteria</taxon>
        <taxon>Pseudomonadati</taxon>
        <taxon>Thermodesulfobacteriota</taxon>
        <taxon>Desulfovibrionia</taxon>
        <taxon>Desulfovibrionales</taxon>
        <taxon>Desulfovibrionaceae</taxon>
        <taxon>Solidesulfovibrio</taxon>
    </lineage>
</organism>
<evidence type="ECO:0000313" key="1">
    <source>
        <dbReference type="EMBL" id="BAH74198.1"/>
    </source>
</evidence>
<accession>C4XJ34</accession>
<sequence length="68" mass="7708">MTKPVLAIRLHADQRERRFLLAAAAVLRRAGQNTQARELLRRGHGVTCWRSLALLVAEYVDLDITIRG</sequence>
<dbReference type="AlphaFoldDB" id="C4XJ34"/>
<gene>
    <name evidence="1" type="ordered locus">DMR_07070</name>
</gene>
<proteinExistence type="predicted"/>
<reference evidence="1 2" key="1">
    <citation type="journal article" date="2009" name="Genome Res.">
        <title>Whole genome sequence of Desulfovibrio magneticus strain RS-1 revealed common gene clusters in magnetotactic bacteria.</title>
        <authorList>
            <person name="Nakazawa H."/>
            <person name="Arakaki A."/>
            <person name="Narita-Yamada S."/>
            <person name="Yashiro I."/>
            <person name="Jinno K."/>
            <person name="Aoki N."/>
            <person name="Tsuruyama A."/>
            <person name="Okamura Y."/>
            <person name="Tanikawa S."/>
            <person name="Fujita N."/>
            <person name="Takeyama H."/>
            <person name="Matsunaga T."/>
        </authorList>
    </citation>
    <scope>NUCLEOTIDE SEQUENCE [LARGE SCALE GENOMIC DNA]</scope>
    <source>
        <strain evidence="2">ATCC 700980 / DSM 13731 / RS-1</strain>
    </source>
</reference>
<protein>
    <submittedName>
        <fullName evidence="1">Uncharacterized protein</fullName>
    </submittedName>
</protein>
<evidence type="ECO:0000313" key="2">
    <source>
        <dbReference type="Proteomes" id="UP000009071"/>
    </source>
</evidence>
<name>C4XJ34_SOLM1</name>
<dbReference type="Proteomes" id="UP000009071">
    <property type="component" value="Chromosome"/>
</dbReference>
<dbReference type="STRING" id="573370.DMR_07070"/>